<dbReference type="PANTHER" id="PTHR19338">
    <property type="entry name" value="TRANSLOCASE OF INNER MITOCHONDRIAL MEMBRANE 13 HOMOLOG"/>
    <property type="match status" value="1"/>
</dbReference>
<dbReference type="Gene3D" id="1.20.5.4130">
    <property type="match status" value="1"/>
</dbReference>
<dbReference type="EnsemblPlants" id="HORVU.MOREX.r3.6HG0540690.1">
    <property type="protein sequence ID" value="HORVU.MOREX.r3.6HG0540690.1.CDS1"/>
    <property type="gene ID" value="HORVU.MOREX.r3.6HG0540690"/>
</dbReference>
<dbReference type="GO" id="GO:0006952">
    <property type="term" value="P:defense response"/>
    <property type="evidence" value="ECO:0007669"/>
    <property type="project" value="UniProtKB-KW"/>
</dbReference>
<dbReference type="Proteomes" id="UP000011116">
    <property type="component" value="Chromosome 6H"/>
</dbReference>
<dbReference type="AlphaFoldDB" id="A0A8I7BAT4"/>
<evidence type="ECO:0000256" key="2">
    <source>
        <dbReference type="ARBA" id="ARBA00022614"/>
    </source>
</evidence>
<evidence type="ECO:0000313" key="7">
    <source>
        <dbReference type="EnsemblPlants" id="HORVU.MOREX.r3.6HG0540690.1.CDS1"/>
    </source>
</evidence>
<accession>A0A8I7BAT4</accession>
<keyword evidence="4" id="KW-0547">Nucleotide-binding</keyword>
<dbReference type="Pfam" id="PF18052">
    <property type="entry name" value="Rx_N"/>
    <property type="match status" value="1"/>
</dbReference>
<reference evidence="7" key="2">
    <citation type="submission" date="2020-10" db="EMBL/GenBank/DDBJ databases">
        <authorList>
            <person name="Scholz U."/>
            <person name="Mascher M."/>
            <person name="Fiebig A."/>
        </authorList>
    </citation>
    <scope>NUCLEOTIDE SEQUENCE [LARGE SCALE GENOMIC DNA]</scope>
    <source>
        <strain evidence="7">cv. Morex</strain>
    </source>
</reference>
<dbReference type="PANTHER" id="PTHR19338:SF40">
    <property type="entry name" value="OS06G0314450 PROTEIN"/>
    <property type="match status" value="1"/>
</dbReference>
<reference evidence="8" key="1">
    <citation type="journal article" date="2012" name="Nature">
        <title>A physical, genetic and functional sequence assembly of the barley genome.</title>
        <authorList>
            <consortium name="The International Barley Genome Sequencing Consortium"/>
            <person name="Mayer K.F."/>
            <person name="Waugh R."/>
            <person name="Brown J.W."/>
            <person name="Schulman A."/>
            <person name="Langridge P."/>
            <person name="Platzer M."/>
            <person name="Fincher G.B."/>
            <person name="Muehlbauer G.J."/>
            <person name="Sato K."/>
            <person name="Close T.J."/>
            <person name="Wise R.P."/>
            <person name="Stein N."/>
        </authorList>
    </citation>
    <scope>NUCLEOTIDE SEQUENCE [LARGE SCALE GENOMIC DNA]</scope>
    <source>
        <strain evidence="8">cv. Morex</strain>
    </source>
</reference>
<evidence type="ECO:0000256" key="5">
    <source>
        <dbReference type="ARBA" id="ARBA00022821"/>
    </source>
</evidence>
<keyword evidence="5" id="KW-0611">Plant defense</keyword>
<evidence type="ECO:0000256" key="4">
    <source>
        <dbReference type="ARBA" id="ARBA00022741"/>
    </source>
</evidence>
<dbReference type="InterPro" id="IPR038005">
    <property type="entry name" value="RX-like_CC"/>
</dbReference>
<protein>
    <recommendedName>
        <fullName evidence="6">Disease resistance N-terminal domain-containing protein</fullName>
    </recommendedName>
</protein>
<keyword evidence="8" id="KW-1185">Reference proteome</keyword>
<evidence type="ECO:0000256" key="3">
    <source>
        <dbReference type="ARBA" id="ARBA00022737"/>
    </source>
</evidence>
<keyword evidence="2" id="KW-0433">Leucine-rich repeat</keyword>
<dbReference type="CDD" id="cd14798">
    <property type="entry name" value="RX-CC_like"/>
    <property type="match status" value="1"/>
</dbReference>
<comment type="similarity">
    <text evidence="1">Belongs to the disease resistance NB-LRR family.</text>
</comment>
<dbReference type="Gramene" id="HORVU.MOREX.r3.6HG0540690.1">
    <property type="protein sequence ID" value="HORVU.MOREX.r3.6HG0540690.1.CDS1"/>
    <property type="gene ID" value="HORVU.MOREX.r3.6HG0540690"/>
</dbReference>
<feature type="domain" description="Disease resistance N-terminal" evidence="6">
    <location>
        <begin position="9"/>
        <end position="67"/>
    </location>
</feature>
<sequence>MAELAGGAVRSLLGVIRDEAKLLGAVGGDVQFIKEEMESMNSFLLHLARLTPPKGEHNEQVRSLAQDCSHCIDVYLQRSDPAVHRTGGILLRYVWWVPWFMKKTVAQHLVATQLRDLKPRARDVGERRTRYGVEVPASSASFQAAAPRVAAARGYDLAEDYNRARTDDP</sequence>
<organism evidence="7 8">
    <name type="scientific">Hordeum vulgare subsp. vulgare</name>
    <name type="common">Domesticated barley</name>
    <dbReference type="NCBI Taxonomy" id="112509"/>
    <lineage>
        <taxon>Eukaryota</taxon>
        <taxon>Viridiplantae</taxon>
        <taxon>Streptophyta</taxon>
        <taxon>Embryophyta</taxon>
        <taxon>Tracheophyta</taxon>
        <taxon>Spermatophyta</taxon>
        <taxon>Magnoliopsida</taxon>
        <taxon>Liliopsida</taxon>
        <taxon>Poales</taxon>
        <taxon>Poaceae</taxon>
        <taxon>BOP clade</taxon>
        <taxon>Pooideae</taxon>
        <taxon>Triticodae</taxon>
        <taxon>Triticeae</taxon>
        <taxon>Hordeinae</taxon>
        <taxon>Hordeum</taxon>
    </lineage>
</organism>
<dbReference type="InterPro" id="IPR041118">
    <property type="entry name" value="Rx_N"/>
</dbReference>
<reference evidence="7" key="3">
    <citation type="submission" date="2022-01" db="UniProtKB">
        <authorList>
            <consortium name="EnsemblPlants"/>
        </authorList>
    </citation>
    <scope>IDENTIFICATION</scope>
    <source>
        <strain evidence="7">subsp. vulgare</strain>
    </source>
</reference>
<evidence type="ECO:0000313" key="8">
    <source>
        <dbReference type="Proteomes" id="UP000011116"/>
    </source>
</evidence>
<evidence type="ECO:0000256" key="1">
    <source>
        <dbReference type="ARBA" id="ARBA00008894"/>
    </source>
</evidence>
<dbReference type="GO" id="GO:0000166">
    <property type="term" value="F:nucleotide binding"/>
    <property type="evidence" value="ECO:0007669"/>
    <property type="project" value="UniProtKB-KW"/>
</dbReference>
<name>A0A8I7BAT4_HORVV</name>
<keyword evidence="3" id="KW-0677">Repeat</keyword>
<evidence type="ECO:0000259" key="6">
    <source>
        <dbReference type="Pfam" id="PF18052"/>
    </source>
</evidence>
<dbReference type="SMR" id="A0A8I7BAT4"/>
<proteinExistence type="inferred from homology"/>
<dbReference type="Gramene" id="HORVU.MOREX.r2.6HG0449650.1">
    <property type="protein sequence ID" value="HORVU.MOREX.r2.6HG0449650.1.CDS.1"/>
    <property type="gene ID" value="HORVU.MOREX.r2.6HG0449650"/>
</dbReference>